<dbReference type="Proteomes" id="UP001281761">
    <property type="component" value="Unassembled WGS sequence"/>
</dbReference>
<dbReference type="EMBL" id="JARBJD010000241">
    <property type="protein sequence ID" value="KAK2945995.1"/>
    <property type="molecule type" value="Genomic_DNA"/>
</dbReference>
<protein>
    <submittedName>
        <fullName evidence="2">Uncharacterized protein</fullName>
    </submittedName>
</protein>
<reference evidence="2 3" key="1">
    <citation type="journal article" date="2022" name="bioRxiv">
        <title>Genomics of Preaxostyla Flagellates Illuminates Evolutionary Transitions and the Path Towards Mitochondrial Loss.</title>
        <authorList>
            <person name="Novak L.V.F."/>
            <person name="Treitli S.C."/>
            <person name="Pyrih J."/>
            <person name="Halakuc P."/>
            <person name="Pipaliya S.V."/>
            <person name="Vacek V."/>
            <person name="Brzon O."/>
            <person name="Soukal P."/>
            <person name="Eme L."/>
            <person name="Dacks J.B."/>
            <person name="Karnkowska A."/>
            <person name="Elias M."/>
            <person name="Hampl V."/>
        </authorList>
    </citation>
    <scope>NUCLEOTIDE SEQUENCE [LARGE SCALE GENOMIC DNA]</scope>
    <source>
        <strain evidence="2">NAU3</strain>
        <tissue evidence="2">Gut</tissue>
    </source>
</reference>
<accession>A0ABQ9X2I2</accession>
<organism evidence="2 3">
    <name type="scientific">Blattamonas nauphoetae</name>
    <dbReference type="NCBI Taxonomy" id="2049346"/>
    <lineage>
        <taxon>Eukaryota</taxon>
        <taxon>Metamonada</taxon>
        <taxon>Preaxostyla</taxon>
        <taxon>Oxymonadida</taxon>
        <taxon>Blattamonas</taxon>
    </lineage>
</organism>
<proteinExistence type="predicted"/>
<keyword evidence="3" id="KW-1185">Reference proteome</keyword>
<comment type="caution">
    <text evidence="2">The sequence shown here is derived from an EMBL/GenBank/DDBJ whole genome shotgun (WGS) entry which is preliminary data.</text>
</comment>
<sequence length="391" mass="44524">MNHQISPTSISIEHSPDAFQNWDGKPIQSTSEKSVVYHSLVSLIQPDYVFTDDFVKKAVLLLEQLRFSNAKETNNFICPALESTDQNLMEFMQSFMILLSCANHSLITATIKMLDSLLLNISTRMHLRLVNADLITHILTSLNPLSLSIADAQDIHSSIISIIILTLWLSNPYVLITLDIKDSSEQQAIHETILNRVLVPAEAYIRYLCTNYSFIADGASSERFPYLLTRPLDISQLYQPTLTFVLDLPITLTIPSFISVLEDNITTLRFFFEFKRIVKDWNKGDGKHSQKGQIIIRSLQTEGLEDVLQQQLQYTKTSYNAQCIVSYSVELNNLRAIIALKEYSPRGKSISPFEVIQNQKRLGLSNDPPETWRKQTKQQIDHDDQITDVDA</sequence>
<gene>
    <name evidence="2" type="ORF">BLNAU_19071</name>
</gene>
<feature type="region of interest" description="Disordered" evidence="1">
    <location>
        <begin position="363"/>
        <end position="391"/>
    </location>
</feature>
<evidence type="ECO:0000256" key="1">
    <source>
        <dbReference type="SAM" id="MobiDB-lite"/>
    </source>
</evidence>
<evidence type="ECO:0000313" key="2">
    <source>
        <dbReference type="EMBL" id="KAK2945995.1"/>
    </source>
</evidence>
<evidence type="ECO:0000313" key="3">
    <source>
        <dbReference type="Proteomes" id="UP001281761"/>
    </source>
</evidence>
<name>A0ABQ9X2I2_9EUKA</name>